<comment type="caution">
    <text evidence="1">The sequence shown here is derived from an EMBL/GenBank/DDBJ whole genome shotgun (WGS) entry which is preliminary data.</text>
</comment>
<dbReference type="EMBL" id="RQFT01000011">
    <property type="protein sequence ID" value="TGL04065.1"/>
    <property type="molecule type" value="Genomic_DNA"/>
</dbReference>
<name>A0A7I0IKL3_9LEPT</name>
<organism evidence="1 2">
    <name type="scientific">Leptospira bouyouniensis</name>
    <dbReference type="NCBI Taxonomy" id="2484911"/>
    <lineage>
        <taxon>Bacteria</taxon>
        <taxon>Pseudomonadati</taxon>
        <taxon>Spirochaetota</taxon>
        <taxon>Spirochaetia</taxon>
        <taxon>Leptospirales</taxon>
        <taxon>Leptospiraceae</taxon>
        <taxon>Leptospira</taxon>
    </lineage>
</organism>
<evidence type="ECO:0000313" key="2">
    <source>
        <dbReference type="Proteomes" id="UP000297641"/>
    </source>
</evidence>
<dbReference type="RefSeq" id="WP_135771301.1">
    <property type="nucleotide sequence ID" value="NZ_RQFT01000011.1"/>
</dbReference>
<dbReference type="Proteomes" id="UP000297641">
    <property type="component" value="Unassembled WGS sequence"/>
</dbReference>
<evidence type="ECO:0000313" key="1">
    <source>
        <dbReference type="EMBL" id="TGL04065.1"/>
    </source>
</evidence>
<accession>A0A7I0IKL3</accession>
<dbReference type="AlphaFoldDB" id="A0A7I0IKL3"/>
<reference evidence="1 2" key="1">
    <citation type="journal article" date="2019" name="PLoS Negl. Trop. Dis.">
        <title>Revisiting the worldwide diversity of Leptospira species in the environment.</title>
        <authorList>
            <person name="Vincent A.T."/>
            <person name="Schiettekatte O."/>
            <person name="Bourhy P."/>
            <person name="Veyrier F.J."/>
            <person name="Picardeau M."/>
        </authorList>
    </citation>
    <scope>NUCLEOTIDE SEQUENCE [LARGE SCALE GENOMIC DNA]</scope>
    <source>
        <strain evidence="1 2">201800273</strain>
    </source>
</reference>
<proteinExistence type="predicted"/>
<protein>
    <submittedName>
        <fullName evidence="1">Uncharacterized protein</fullName>
    </submittedName>
</protein>
<gene>
    <name evidence="1" type="ORF">EHQ43_11715</name>
</gene>
<sequence length="150" mass="17658">MDPAPSSDFQQYLKHSREIIEESNWILLRDEFSEEDTNDLVSTFGELKFIFDLLFSMIVFDENQTTVTINGKKIINLNGYDLGSIVHASLFEIRDSIQSSIQLLDDLRVQYFFPMFKSEIVIKIQKQFQNIDLSTKELYTQFESYEMIMI</sequence>